<dbReference type="GO" id="GO:0009014">
    <property type="term" value="F:succinyl-diaminopimelate desuccinylase activity"/>
    <property type="evidence" value="ECO:0007669"/>
    <property type="project" value="UniProtKB-UniRule"/>
</dbReference>
<dbReference type="InterPro" id="IPR011650">
    <property type="entry name" value="Peptidase_M20_dimer"/>
</dbReference>
<evidence type="ECO:0000313" key="16">
    <source>
        <dbReference type="EMBL" id="BAV57526.1"/>
    </source>
</evidence>
<keyword evidence="10" id="KW-0220">Diaminopimelate biosynthesis</keyword>
<keyword evidence="7" id="KW-0479">Metal-binding</keyword>
<dbReference type="GO" id="GO:0008777">
    <property type="term" value="F:acetylornithine deacetylase activity"/>
    <property type="evidence" value="ECO:0007669"/>
    <property type="project" value="TreeGrafter"/>
</dbReference>
<dbReference type="AlphaFoldDB" id="A0A1B4ZDK5"/>
<comment type="catalytic activity">
    <reaction evidence="13">
        <text>N-succinyl-(2S,6S)-2,6-diaminopimelate + H2O = (2S,6S)-2,6-diaminopimelate + succinate</text>
        <dbReference type="Rhea" id="RHEA:22608"/>
        <dbReference type="ChEBI" id="CHEBI:15377"/>
        <dbReference type="ChEBI" id="CHEBI:30031"/>
        <dbReference type="ChEBI" id="CHEBI:57609"/>
        <dbReference type="ChEBI" id="CHEBI:58087"/>
        <dbReference type="EC" id="3.5.1.18"/>
    </reaction>
</comment>
<evidence type="ECO:0000256" key="2">
    <source>
        <dbReference type="ARBA" id="ARBA00001947"/>
    </source>
</evidence>
<evidence type="ECO:0000256" key="13">
    <source>
        <dbReference type="ARBA" id="ARBA00051301"/>
    </source>
</evidence>
<evidence type="ECO:0000256" key="12">
    <source>
        <dbReference type="ARBA" id="ARBA00023285"/>
    </source>
</evidence>
<dbReference type="CDD" id="cd05647">
    <property type="entry name" value="M20_DapE_actinobac"/>
    <property type="match status" value="1"/>
</dbReference>
<dbReference type="GO" id="GO:0009089">
    <property type="term" value="P:lysine biosynthetic process via diaminopimelate"/>
    <property type="evidence" value="ECO:0007669"/>
    <property type="project" value="UniProtKB-UniRule"/>
</dbReference>
<dbReference type="GO" id="GO:0006526">
    <property type="term" value="P:L-arginine biosynthetic process"/>
    <property type="evidence" value="ECO:0007669"/>
    <property type="project" value="TreeGrafter"/>
</dbReference>
<name>A0A1B4ZDK5_9ACTN</name>
<evidence type="ECO:0000256" key="8">
    <source>
        <dbReference type="ARBA" id="ARBA00022801"/>
    </source>
</evidence>
<accession>A0A1B4ZDK5</accession>
<feature type="domain" description="Peptidase M20 dimerisation" evidence="15">
    <location>
        <begin position="192"/>
        <end position="290"/>
    </location>
</feature>
<organism evidence="16">
    <name type="scientific">Streptomyces sp. SANK 60404</name>
    <dbReference type="NCBI Taxonomy" id="1213862"/>
    <lineage>
        <taxon>Bacteria</taxon>
        <taxon>Bacillati</taxon>
        <taxon>Actinomycetota</taxon>
        <taxon>Actinomycetes</taxon>
        <taxon>Kitasatosporales</taxon>
        <taxon>Streptomycetaceae</taxon>
        <taxon>Streptomyces</taxon>
    </lineage>
</organism>
<evidence type="ECO:0000256" key="9">
    <source>
        <dbReference type="ARBA" id="ARBA00022833"/>
    </source>
</evidence>
<dbReference type="PANTHER" id="PTHR43808:SF31">
    <property type="entry name" value="N-ACETYL-L-CITRULLINE DEACETYLASE"/>
    <property type="match status" value="1"/>
</dbReference>
<dbReference type="PANTHER" id="PTHR43808">
    <property type="entry name" value="ACETYLORNITHINE DEACETYLASE"/>
    <property type="match status" value="1"/>
</dbReference>
<sequence length="381" mass="40704">MGSDTEPTVLEGRDRLGTMSETMPATKLDLSQDGPALTAALVDFPSVSGTEKPLADAIEQALRTLPHLSVDRYGNNVVARTNLGRAERVVLAGHIDTVPIADNVPSRLDENGILWGCGTSDMKSGVAVQLRIAATVPEPNRDLTFVFYDNEEVAAHLNGLGHVAAAHPEWLEGDFAILLEPSDGQVEGGCQGTLRVHLRTRGERAHSARSWMGSNAIHAAAPILAKLAAYEPRRPVIDGLEYHEGLNAVGIEGGVATNVIPDACTVIVNYRYAPDRSMEEAEAHVREVFADCGVDEFVVDDHTGGALPGLSHPAAAAFMAAVGGTAQPKFGWTDVSRFSALGVPAVNYGPGDALFAHKRDEHVAVDKITHCERRLYDWLTA</sequence>
<dbReference type="InterPro" id="IPR010174">
    <property type="entry name" value="Succinyl-DAP_deSuclase_DapE"/>
</dbReference>
<dbReference type="SUPFAM" id="SSF55031">
    <property type="entry name" value="Bacterial exopeptidase dimerisation domain"/>
    <property type="match status" value="1"/>
</dbReference>
<protein>
    <recommendedName>
        <fullName evidence="5 14">Succinyl-diaminopimelate desuccinylase</fullName>
        <ecNumber evidence="5 14">3.5.1.18</ecNumber>
    </recommendedName>
</protein>
<dbReference type="SUPFAM" id="SSF53187">
    <property type="entry name" value="Zn-dependent exopeptidases"/>
    <property type="match status" value="1"/>
</dbReference>
<keyword evidence="12" id="KW-0170">Cobalt</keyword>
<evidence type="ECO:0000256" key="6">
    <source>
        <dbReference type="ARBA" id="ARBA00022605"/>
    </source>
</evidence>
<dbReference type="EC" id="3.5.1.18" evidence="5 14"/>
<proteinExistence type="predicted"/>
<gene>
    <name evidence="16" type="primary">dapE</name>
</gene>
<comment type="cofactor">
    <cofactor evidence="1">
        <name>Co(2+)</name>
        <dbReference type="ChEBI" id="CHEBI:48828"/>
    </cofactor>
</comment>
<dbReference type="InterPro" id="IPR036264">
    <property type="entry name" value="Bact_exopeptidase_dim_dom"/>
</dbReference>
<evidence type="ECO:0000256" key="10">
    <source>
        <dbReference type="ARBA" id="ARBA00022915"/>
    </source>
</evidence>
<evidence type="ECO:0000256" key="4">
    <source>
        <dbReference type="ARBA" id="ARBA00011738"/>
    </source>
</evidence>
<dbReference type="Gene3D" id="3.30.70.360">
    <property type="match status" value="1"/>
</dbReference>
<keyword evidence="9" id="KW-0862">Zinc</keyword>
<dbReference type="Gene3D" id="3.40.630.10">
    <property type="entry name" value="Zn peptidases"/>
    <property type="match status" value="1"/>
</dbReference>
<evidence type="ECO:0000256" key="7">
    <source>
        <dbReference type="ARBA" id="ARBA00022723"/>
    </source>
</evidence>
<dbReference type="InterPro" id="IPR050072">
    <property type="entry name" value="Peptidase_M20A"/>
</dbReference>
<keyword evidence="11" id="KW-0457">Lysine biosynthesis</keyword>
<dbReference type="InterPro" id="IPR002933">
    <property type="entry name" value="Peptidase_M20"/>
</dbReference>
<reference evidence="16" key="1">
    <citation type="journal article" date="2016" name="Nat. Chem. Biol.">
        <title>Amino-group carrier-protein-mediated secondary metabolite biosynthesis in Streptomyces.</title>
        <authorList>
            <person name="Hasebe F."/>
            <person name="Matsuda K."/>
            <person name="Shiraishi T."/>
            <person name="Futamura Y."/>
            <person name="Nakano T."/>
            <person name="Tomita T."/>
            <person name="Ishigami K."/>
            <person name="Taka H."/>
            <person name="Mineki R."/>
            <person name="Fujimura T."/>
            <person name="Osada H."/>
            <person name="Kuzuyama T."/>
            <person name="Nishiyama M."/>
        </authorList>
    </citation>
    <scope>NUCLEOTIDE SEQUENCE</scope>
    <source>
        <strain evidence="16">SANK 60404</strain>
    </source>
</reference>
<dbReference type="GO" id="GO:0046872">
    <property type="term" value="F:metal ion binding"/>
    <property type="evidence" value="ECO:0007669"/>
    <property type="project" value="UniProtKB-KW"/>
</dbReference>
<dbReference type="Pfam" id="PF07687">
    <property type="entry name" value="M20_dimer"/>
    <property type="match status" value="1"/>
</dbReference>
<evidence type="ECO:0000256" key="14">
    <source>
        <dbReference type="NCBIfam" id="TIGR01900"/>
    </source>
</evidence>
<dbReference type="FunFam" id="3.40.630.10:FF:000034">
    <property type="entry name" value="Succinyl-diaminopimelate desuccinylase"/>
    <property type="match status" value="1"/>
</dbReference>
<evidence type="ECO:0000256" key="3">
    <source>
        <dbReference type="ARBA" id="ARBA00005130"/>
    </source>
</evidence>
<comment type="cofactor">
    <cofactor evidence="2">
        <name>Zn(2+)</name>
        <dbReference type="ChEBI" id="CHEBI:29105"/>
    </cofactor>
</comment>
<dbReference type="Pfam" id="PF01546">
    <property type="entry name" value="Peptidase_M20"/>
    <property type="match status" value="1"/>
</dbReference>
<dbReference type="FunFam" id="3.30.70.360:FF:000011">
    <property type="entry name" value="Succinyl-diaminopimelate desuccinylase"/>
    <property type="match status" value="1"/>
</dbReference>
<dbReference type="EMBL" id="LC163896">
    <property type="protein sequence ID" value="BAV57526.1"/>
    <property type="molecule type" value="Genomic_DNA"/>
</dbReference>
<keyword evidence="8" id="KW-0378">Hydrolase</keyword>
<comment type="subunit">
    <text evidence="4">Homodimer.</text>
</comment>
<dbReference type="NCBIfam" id="TIGR01900">
    <property type="entry name" value="dapE-gram_pos"/>
    <property type="match status" value="1"/>
</dbReference>
<keyword evidence="6" id="KW-0028">Amino-acid biosynthesis</keyword>
<dbReference type="GO" id="GO:0019877">
    <property type="term" value="P:diaminopimelate biosynthetic process"/>
    <property type="evidence" value="ECO:0007669"/>
    <property type="project" value="UniProtKB-KW"/>
</dbReference>
<comment type="pathway">
    <text evidence="3">Amino-acid biosynthesis; L-lysine biosynthesis via DAP pathway; LL-2,6-diaminopimelate from (S)-tetrahydrodipicolinate (succinylase route): step 3/3.</text>
</comment>
<evidence type="ECO:0000259" key="15">
    <source>
        <dbReference type="Pfam" id="PF07687"/>
    </source>
</evidence>
<evidence type="ECO:0000256" key="5">
    <source>
        <dbReference type="ARBA" id="ARBA00011921"/>
    </source>
</evidence>
<evidence type="ECO:0000256" key="11">
    <source>
        <dbReference type="ARBA" id="ARBA00023154"/>
    </source>
</evidence>
<evidence type="ECO:0000256" key="1">
    <source>
        <dbReference type="ARBA" id="ARBA00001941"/>
    </source>
</evidence>